<dbReference type="OrthoDB" id="3359845at2759"/>
<dbReference type="InterPro" id="IPR056009">
    <property type="entry name" value="DUF7587"/>
</dbReference>
<name>A0A4Y7QKV7_9AGAM</name>
<dbReference type="STRING" id="50990.A0A4Y7QKV7"/>
<keyword evidence="4" id="KW-1185">Reference proteome</keyword>
<protein>
    <recommendedName>
        <fullName evidence="2">DUF7587 domain-containing protein</fullName>
    </recommendedName>
</protein>
<evidence type="ECO:0000256" key="1">
    <source>
        <dbReference type="SAM" id="MobiDB-lite"/>
    </source>
</evidence>
<feature type="region of interest" description="Disordered" evidence="1">
    <location>
        <begin position="345"/>
        <end position="398"/>
    </location>
</feature>
<feature type="compositionally biased region" description="Polar residues" evidence="1">
    <location>
        <begin position="1"/>
        <end position="12"/>
    </location>
</feature>
<evidence type="ECO:0000259" key="2">
    <source>
        <dbReference type="Pfam" id="PF24494"/>
    </source>
</evidence>
<accession>A0A4Y7QKV7</accession>
<dbReference type="Pfam" id="PF24494">
    <property type="entry name" value="DUF7587"/>
    <property type="match status" value="1"/>
</dbReference>
<dbReference type="Proteomes" id="UP000294933">
    <property type="component" value="Unassembled WGS sequence"/>
</dbReference>
<feature type="domain" description="DUF7587" evidence="2">
    <location>
        <begin position="35"/>
        <end position="198"/>
    </location>
</feature>
<proteinExistence type="predicted"/>
<feature type="region of interest" description="Disordered" evidence="1">
    <location>
        <begin position="1"/>
        <end position="20"/>
    </location>
</feature>
<dbReference type="AlphaFoldDB" id="A0A4Y7QKV7"/>
<reference evidence="3 4" key="1">
    <citation type="submission" date="2018-06" db="EMBL/GenBank/DDBJ databases">
        <title>A transcriptomic atlas of mushroom development highlights an independent origin of complex multicellularity.</title>
        <authorList>
            <consortium name="DOE Joint Genome Institute"/>
            <person name="Krizsan K."/>
            <person name="Almasi E."/>
            <person name="Merenyi Z."/>
            <person name="Sahu N."/>
            <person name="Viragh M."/>
            <person name="Koszo T."/>
            <person name="Mondo S."/>
            <person name="Kiss B."/>
            <person name="Balint B."/>
            <person name="Kues U."/>
            <person name="Barry K."/>
            <person name="Hegedus J.C."/>
            <person name="Henrissat B."/>
            <person name="Johnson J."/>
            <person name="Lipzen A."/>
            <person name="Ohm R."/>
            <person name="Nagy I."/>
            <person name="Pangilinan J."/>
            <person name="Yan J."/>
            <person name="Xiong Y."/>
            <person name="Grigoriev I.V."/>
            <person name="Hibbett D.S."/>
            <person name="Nagy L.G."/>
        </authorList>
    </citation>
    <scope>NUCLEOTIDE SEQUENCE [LARGE SCALE GENOMIC DNA]</scope>
    <source>
        <strain evidence="3 4">SZMC22713</strain>
    </source>
</reference>
<dbReference type="EMBL" id="ML170158">
    <property type="protein sequence ID" value="TDL27712.1"/>
    <property type="molecule type" value="Genomic_DNA"/>
</dbReference>
<organism evidence="3 4">
    <name type="scientific">Rickenella mellea</name>
    <dbReference type="NCBI Taxonomy" id="50990"/>
    <lineage>
        <taxon>Eukaryota</taxon>
        <taxon>Fungi</taxon>
        <taxon>Dikarya</taxon>
        <taxon>Basidiomycota</taxon>
        <taxon>Agaricomycotina</taxon>
        <taxon>Agaricomycetes</taxon>
        <taxon>Hymenochaetales</taxon>
        <taxon>Rickenellaceae</taxon>
        <taxon>Rickenella</taxon>
    </lineage>
</organism>
<gene>
    <name evidence="3" type="ORF">BD410DRAFT_781588</name>
</gene>
<evidence type="ECO:0000313" key="4">
    <source>
        <dbReference type="Proteomes" id="UP000294933"/>
    </source>
</evidence>
<evidence type="ECO:0000313" key="3">
    <source>
        <dbReference type="EMBL" id="TDL27712.1"/>
    </source>
</evidence>
<dbReference type="VEuPathDB" id="FungiDB:BD410DRAFT_781588"/>
<feature type="compositionally biased region" description="Acidic residues" evidence="1">
    <location>
        <begin position="376"/>
        <end position="393"/>
    </location>
</feature>
<sequence length="505" mass="57417">MPVHTESTSQEPEGSALPQYGFGSDFTFDKLIEQNRFLFRVYTPRARSSSDDSSDAHFLGGKFKRDSRSSTHLSVRTDKCEAPEMMESPSFEDVAQHMDWTTRSLSPFVTTSFSFAWAVWEAVRRYRLNVKLDVEIAVIDARMVADRAVTALELLRKATAKQRDKEYWKWYRFALESQDVLVFRAIPGEAIFASIPLKNVLNKLPSYFLADPTSIRLKDDPFDEHIIKRVGWDVNAKSSHRQFCHTLSARFLRLSPDDRLRESTRGAVSLAVCLLHPWFRAKCHTDPRGAVELVTMLARAIARWPAAWWARQHPELPDMIDKLVDDARLDTVDGDRKQMVQEIQRLRSANISPADDNRTTTSQTTTSREDVFSSSDDSDLDSETEVDTEAEEESAPKCAISRSVSRLLEVQSENRSLVSLLPPISPVKSSGKEMVAEVSVQEEREERIDRISDLETLEFMSMAETDDEWDMARLSSWALSTFLSGVLVALFVASSQRRDLANMLT</sequence>